<reference evidence="1" key="1">
    <citation type="submission" date="2023-05" db="EMBL/GenBank/DDBJ databases">
        <authorList>
            <consortium name="ELIXIR-Norway"/>
        </authorList>
    </citation>
    <scope>NUCLEOTIDE SEQUENCE</scope>
</reference>
<name>A0ACB0E7M8_RANTA</name>
<dbReference type="Proteomes" id="UP001162501">
    <property type="component" value="Chromosome 16"/>
</dbReference>
<proteinExistence type="predicted"/>
<sequence length="135" mass="14866">MPNSSYQREAAHMLVSAHSEWELEAALLKQHSAHATGTGWLTKRTAQTWQQHGDGPGPGCRAHWRNHGPRRGCAPTSGHQLAETARCSASRDALFWKVAEEDKYCKVKTLVGFQNPNSKAYVRATPREACGGQTV</sequence>
<dbReference type="EMBL" id="OX596100">
    <property type="protein sequence ID" value="CAI9696660.1"/>
    <property type="molecule type" value="Genomic_DNA"/>
</dbReference>
<protein>
    <submittedName>
        <fullName evidence="1">Uncharacterized protein</fullName>
    </submittedName>
</protein>
<gene>
    <name evidence="1" type="ORF">MRATA1EN3_LOCUS7873</name>
</gene>
<evidence type="ECO:0000313" key="2">
    <source>
        <dbReference type="Proteomes" id="UP001162501"/>
    </source>
</evidence>
<accession>A0ACB0E7M8</accession>
<evidence type="ECO:0000313" key="1">
    <source>
        <dbReference type="EMBL" id="CAI9696660.1"/>
    </source>
</evidence>
<organism evidence="1 2">
    <name type="scientific">Rangifer tarandus platyrhynchus</name>
    <name type="common">Svalbard reindeer</name>
    <dbReference type="NCBI Taxonomy" id="3082113"/>
    <lineage>
        <taxon>Eukaryota</taxon>
        <taxon>Metazoa</taxon>
        <taxon>Chordata</taxon>
        <taxon>Craniata</taxon>
        <taxon>Vertebrata</taxon>
        <taxon>Euteleostomi</taxon>
        <taxon>Mammalia</taxon>
        <taxon>Eutheria</taxon>
        <taxon>Laurasiatheria</taxon>
        <taxon>Artiodactyla</taxon>
        <taxon>Ruminantia</taxon>
        <taxon>Pecora</taxon>
        <taxon>Cervidae</taxon>
        <taxon>Odocoileinae</taxon>
        <taxon>Rangifer</taxon>
    </lineage>
</organism>